<dbReference type="AlphaFoldDB" id="F2CZU7"/>
<protein>
    <submittedName>
        <fullName evidence="1">Predicted protein</fullName>
    </submittedName>
</protein>
<reference evidence="1" key="1">
    <citation type="journal article" date="2011" name="Plant Physiol.">
        <title>Comprehensive sequence analysis of 24,783 barley full-length cDNAs derived from 12 clone libraries.</title>
        <authorList>
            <person name="Matsumoto T."/>
            <person name="Tanaka T."/>
            <person name="Sakai H."/>
            <person name="Amano N."/>
            <person name="Kanamori H."/>
            <person name="Kurita K."/>
            <person name="Kikuta A."/>
            <person name="Kamiya K."/>
            <person name="Yamamoto M."/>
            <person name="Ikawa H."/>
            <person name="Fujii N."/>
            <person name="Hori K."/>
            <person name="Itoh T."/>
            <person name="Sato K."/>
        </authorList>
    </citation>
    <scope>NUCLEOTIDE SEQUENCE</scope>
    <source>
        <tissue evidence="1">Shoot</tissue>
    </source>
</reference>
<sequence length="51" mass="5839">MELLLSFSSNECILLTLCNASLFRQACQKCTNKQSNMTEVLSFRPSNYNVF</sequence>
<proteinExistence type="evidence at transcript level"/>
<evidence type="ECO:0000313" key="1">
    <source>
        <dbReference type="EMBL" id="BAJ88368.1"/>
    </source>
</evidence>
<name>F2CZU7_HORVV</name>
<dbReference type="EMBL" id="AK357153">
    <property type="protein sequence ID" value="BAJ88368.1"/>
    <property type="molecule type" value="mRNA"/>
</dbReference>
<organism evidence="1">
    <name type="scientific">Hordeum vulgare subsp. vulgare</name>
    <name type="common">Domesticated barley</name>
    <dbReference type="NCBI Taxonomy" id="112509"/>
    <lineage>
        <taxon>Eukaryota</taxon>
        <taxon>Viridiplantae</taxon>
        <taxon>Streptophyta</taxon>
        <taxon>Embryophyta</taxon>
        <taxon>Tracheophyta</taxon>
        <taxon>Spermatophyta</taxon>
        <taxon>Magnoliopsida</taxon>
        <taxon>Liliopsida</taxon>
        <taxon>Poales</taxon>
        <taxon>Poaceae</taxon>
        <taxon>BOP clade</taxon>
        <taxon>Pooideae</taxon>
        <taxon>Triticodae</taxon>
        <taxon>Triticeae</taxon>
        <taxon>Hordeinae</taxon>
        <taxon>Hordeum</taxon>
    </lineage>
</organism>
<accession>F2CZU7</accession>